<dbReference type="EMBL" id="REGN01013092">
    <property type="protein sequence ID" value="RMZ94379.1"/>
    <property type="molecule type" value="Genomic_DNA"/>
</dbReference>
<organism evidence="1 2">
    <name type="scientific">Brachionus plicatilis</name>
    <name type="common">Marine rotifer</name>
    <name type="synonym">Brachionus muelleri</name>
    <dbReference type="NCBI Taxonomy" id="10195"/>
    <lineage>
        <taxon>Eukaryota</taxon>
        <taxon>Metazoa</taxon>
        <taxon>Spiralia</taxon>
        <taxon>Gnathifera</taxon>
        <taxon>Rotifera</taxon>
        <taxon>Eurotatoria</taxon>
        <taxon>Monogononta</taxon>
        <taxon>Pseudotrocha</taxon>
        <taxon>Ploima</taxon>
        <taxon>Brachionidae</taxon>
        <taxon>Brachionus</taxon>
    </lineage>
</organism>
<dbReference type="AlphaFoldDB" id="A0A3M7P618"/>
<evidence type="ECO:0000313" key="2">
    <source>
        <dbReference type="Proteomes" id="UP000276133"/>
    </source>
</evidence>
<sequence>MTVVLSDVLIYLHKGIFMDNWKKATFKLCSDGILYKLIDGQVKRSIDLKCVYKKIRVKTVTTNCVVLNDSSSNSIEKSRLPNINFFFSQTKSSCMIHSEIKKVMLIEIPLRQRSNKSLTLLFEKLEKYNILDKLHIK</sequence>
<protein>
    <recommendedName>
        <fullName evidence="3">PH domain-containing protein</fullName>
    </recommendedName>
</protein>
<keyword evidence="2" id="KW-1185">Reference proteome</keyword>
<evidence type="ECO:0008006" key="3">
    <source>
        <dbReference type="Google" id="ProtNLM"/>
    </source>
</evidence>
<evidence type="ECO:0000313" key="1">
    <source>
        <dbReference type="EMBL" id="RMZ94379.1"/>
    </source>
</evidence>
<gene>
    <name evidence="1" type="ORF">BpHYR1_001631</name>
</gene>
<reference evidence="1 2" key="1">
    <citation type="journal article" date="2018" name="Sci. Rep.">
        <title>Genomic signatures of local adaptation to the degree of environmental predictability in rotifers.</title>
        <authorList>
            <person name="Franch-Gras L."/>
            <person name="Hahn C."/>
            <person name="Garcia-Roger E.M."/>
            <person name="Carmona M.J."/>
            <person name="Serra M."/>
            <person name="Gomez A."/>
        </authorList>
    </citation>
    <scope>NUCLEOTIDE SEQUENCE [LARGE SCALE GENOMIC DNA]</scope>
    <source>
        <strain evidence="1">HYR1</strain>
    </source>
</reference>
<comment type="caution">
    <text evidence="1">The sequence shown here is derived from an EMBL/GenBank/DDBJ whole genome shotgun (WGS) entry which is preliminary data.</text>
</comment>
<dbReference type="Proteomes" id="UP000276133">
    <property type="component" value="Unassembled WGS sequence"/>
</dbReference>
<accession>A0A3M7P618</accession>
<name>A0A3M7P618_BRAPC</name>
<proteinExistence type="predicted"/>